<sequence length="428" mass="49215">LFALVLCAVVLAGSGKVQDDEWIDPTDMLNYDAASGTMRRPYKANYQDSEDKTVDAVSTEILTLQQKISDCEKRIAKSHENRSFYIFKRYLNKILNEAGRLGLPEEDVSQVHYDAEIILTKQTYLEILRFLNEDTWQSGAVDDALSDILINFKHHDYEAWHWRFEDTFGIDLYNMFLILLCLVCIVVVIATELWTQIHWFVQLKRVLLISFLISFAWNWLYLYKLAFAQHQAEIAKMGQFDNVCAEKLHWGESLIEWLRSKWTFQDDPCQKYYETLLVNPVLLVPPTKALAITFTNFVTEPLKHVGQGIGEFIKALMKEIPFILQVPVLIMMALAVLAFFYGAGSSVSVLRYLTSSQKRNLPSPDSRQDKIDFVQYDGNKSDGYYLQKVPYIYRGPYEIEGSPVRPGNGSRSPDVTHTGDVPDTQVEE</sequence>
<dbReference type="OrthoDB" id="10037397at2759"/>
<evidence type="ECO:0000256" key="8">
    <source>
        <dbReference type="SAM" id="Phobius"/>
    </source>
</evidence>
<evidence type="ECO:0000256" key="9">
    <source>
        <dbReference type="SAM" id="SignalP"/>
    </source>
</evidence>
<evidence type="ECO:0000256" key="7">
    <source>
        <dbReference type="SAM" id="MobiDB-lite"/>
    </source>
</evidence>
<comment type="similarity">
    <text evidence="2">Belongs to the chloride channel MCLC family.</text>
</comment>
<dbReference type="PANTHER" id="PTHR34093:SF1">
    <property type="entry name" value="CHLORIDE CHANNEL CLIC-LIKE PROTEIN 1"/>
    <property type="match status" value="1"/>
</dbReference>
<feature type="non-terminal residue" evidence="10">
    <location>
        <position position="1"/>
    </location>
</feature>
<accession>A0A7K6AQ96</accession>
<gene>
    <name evidence="10" type="primary">Clcc1</name>
    <name evidence="10" type="ORF">UPUEPO_R00723</name>
</gene>
<evidence type="ECO:0000256" key="5">
    <source>
        <dbReference type="ARBA" id="ARBA00022989"/>
    </source>
</evidence>
<evidence type="ECO:0000256" key="3">
    <source>
        <dbReference type="ARBA" id="ARBA00015571"/>
    </source>
</evidence>
<dbReference type="InterPro" id="IPR009231">
    <property type="entry name" value="Chloride_chnl_CLIC-like"/>
</dbReference>
<proteinExistence type="inferred from homology"/>
<feature type="transmembrane region" description="Helical" evidence="8">
    <location>
        <begin position="172"/>
        <end position="194"/>
    </location>
</feature>
<dbReference type="PANTHER" id="PTHR34093">
    <property type="entry name" value="CHLORIDE CHANNEL CLIC-LIKE PROTEIN 1"/>
    <property type="match status" value="1"/>
</dbReference>
<dbReference type="GO" id="GO:0016020">
    <property type="term" value="C:membrane"/>
    <property type="evidence" value="ECO:0007669"/>
    <property type="project" value="UniProtKB-SubCell"/>
</dbReference>
<feature type="non-terminal residue" evidence="10">
    <location>
        <position position="428"/>
    </location>
</feature>
<dbReference type="Proteomes" id="UP000544127">
    <property type="component" value="Unassembled WGS sequence"/>
</dbReference>
<dbReference type="EMBL" id="VZRI01004023">
    <property type="protein sequence ID" value="NWU92183.1"/>
    <property type="molecule type" value="Genomic_DNA"/>
</dbReference>
<dbReference type="Pfam" id="PF05934">
    <property type="entry name" value="MCLC"/>
    <property type="match status" value="1"/>
</dbReference>
<comment type="subcellular location">
    <subcellularLocation>
        <location evidence="1">Membrane</location>
        <topology evidence="1">Multi-pass membrane protein</topology>
    </subcellularLocation>
</comment>
<comment type="caution">
    <text evidence="10">The sequence shown here is derived from an EMBL/GenBank/DDBJ whole genome shotgun (WGS) entry which is preliminary data.</text>
</comment>
<evidence type="ECO:0000313" key="10">
    <source>
        <dbReference type="EMBL" id="NWU92183.1"/>
    </source>
</evidence>
<evidence type="ECO:0000313" key="11">
    <source>
        <dbReference type="Proteomes" id="UP000544127"/>
    </source>
</evidence>
<evidence type="ECO:0000256" key="6">
    <source>
        <dbReference type="ARBA" id="ARBA00023136"/>
    </source>
</evidence>
<protein>
    <recommendedName>
        <fullName evidence="3">Chloride channel CLIC-like protein 1</fullName>
    </recommendedName>
</protein>
<dbReference type="AlphaFoldDB" id="A0A7K6AQ96"/>
<dbReference type="GO" id="GO:0005783">
    <property type="term" value="C:endoplasmic reticulum"/>
    <property type="evidence" value="ECO:0007669"/>
    <property type="project" value="TreeGrafter"/>
</dbReference>
<name>A0A7K6AQ96_UPUEP</name>
<reference evidence="10 11" key="1">
    <citation type="submission" date="2019-09" db="EMBL/GenBank/DDBJ databases">
        <title>Bird 10,000 Genomes (B10K) Project - Family phase.</title>
        <authorList>
            <person name="Zhang G."/>
        </authorList>
    </citation>
    <scope>NUCLEOTIDE SEQUENCE [LARGE SCALE GENOMIC DNA]</scope>
    <source>
        <strain evidence="10">B10K-DU-012-37</strain>
    </source>
</reference>
<keyword evidence="11" id="KW-1185">Reference proteome</keyword>
<keyword evidence="6 8" id="KW-0472">Membrane</keyword>
<feature type="transmembrane region" description="Helical" evidence="8">
    <location>
        <begin position="322"/>
        <end position="343"/>
    </location>
</feature>
<feature type="transmembrane region" description="Helical" evidence="8">
    <location>
        <begin position="206"/>
        <end position="223"/>
    </location>
</feature>
<feature type="region of interest" description="Disordered" evidence="7">
    <location>
        <begin position="400"/>
        <end position="428"/>
    </location>
</feature>
<keyword evidence="4 8" id="KW-0812">Transmembrane</keyword>
<feature type="signal peptide" evidence="9">
    <location>
        <begin position="1"/>
        <end position="19"/>
    </location>
</feature>
<feature type="chain" id="PRO_5029481179" description="Chloride channel CLIC-like protein 1" evidence="9">
    <location>
        <begin position="20"/>
        <end position="428"/>
    </location>
</feature>
<evidence type="ECO:0000256" key="1">
    <source>
        <dbReference type="ARBA" id="ARBA00004141"/>
    </source>
</evidence>
<evidence type="ECO:0000256" key="2">
    <source>
        <dbReference type="ARBA" id="ARBA00005944"/>
    </source>
</evidence>
<keyword evidence="9" id="KW-0732">Signal</keyword>
<dbReference type="GO" id="GO:0005254">
    <property type="term" value="F:chloride channel activity"/>
    <property type="evidence" value="ECO:0007669"/>
    <property type="project" value="TreeGrafter"/>
</dbReference>
<organism evidence="10 11">
    <name type="scientific">Upupa epops</name>
    <name type="common">Eurasian hoopoe</name>
    <dbReference type="NCBI Taxonomy" id="57439"/>
    <lineage>
        <taxon>Eukaryota</taxon>
        <taxon>Metazoa</taxon>
        <taxon>Chordata</taxon>
        <taxon>Craniata</taxon>
        <taxon>Vertebrata</taxon>
        <taxon>Euteleostomi</taxon>
        <taxon>Archelosauria</taxon>
        <taxon>Archosauria</taxon>
        <taxon>Dinosauria</taxon>
        <taxon>Saurischia</taxon>
        <taxon>Theropoda</taxon>
        <taxon>Coelurosauria</taxon>
        <taxon>Aves</taxon>
        <taxon>Neognathae</taxon>
        <taxon>Neoaves</taxon>
        <taxon>Telluraves</taxon>
        <taxon>Coraciimorphae</taxon>
        <taxon>Bucerotiformes</taxon>
        <taxon>Upupidae</taxon>
        <taxon>Upupa</taxon>
    </lineage>
</organism>
<evidence type="ECO:0000256" key="4">
    <source>
        <dbReference type="ARBA" id="ARBA00022692"/>
    </source>
</evidence>
<keyword evidence="5 8" id="KW-1133">Transmembrane helix</keyword>